<sequence>MFSPRLNAKFVYYLDCLPKQKIWRCMNQREHLNGTMCIGICYTRMYKDSTTKKE</sequence>
<organism evidence="1">
    <name type="scientific">Anguilla anguilla</name>
    <name type="common">European freshwater eel</name>
    <name type="synonym">Muraena anguilla</name>
    <dbReference type="NCBI Taxonomy" id="7936"/>
    <lineage>
        <taxon>Eukaryota</taxon>
        <taxon>Metazoa</taxon>
        <taxon>Chordata</taxon>
        <taxon>Craniata</taxon>
        <taxon>Vertebrata</taxon>
        <taxon>Euteleostomi</taxon>
        <taxon>Actinopterygii</taxon>
        <taxon>Neopterygii</taxon>
        <taxon>Teleostei</taxon>
        <taxon>Anguilliformes</taxon>
        <taxon>Anguillidae</taxon>
        <taxon>Anguilla</taxon>
    </lineage>
</organism>
<dbReference type="EMBL" id="GBXM01103310">
    <property type="protein sequence ID" value="JAH05267.1"/>
    <property type="molecule type" value="Transcribed_RNA"/>
</dbReference>
<evidence type="ECO:0000313" key="1">
    <source>
        <dbReference type="EMBL" id="JAH05267.1"/>
    </source>
</evidence>
<reference evidence="1" key="2">
    <citation type="journal article" date="2015" name="Fish Shellfish Immunol.">
        <title>Early steps in the European eel (Anguilla anguilla)-Vibrio vulnificus interaction in the gills: Role of the RtxA13 toxin.</title>
        <authorList>
            <person name="Callol A."/>
            <person name="Pajuelo D."/>
            <person name="Ebbesson L."/>
            <person name="Teles M."/>
            <person name="MacKenzie S."/>
            <person name="Amaro C."/>
        </authorList>
    </citation>
    <scope>NUCLEOTIDE SEQUENCE</scope>
</reference>
<accession>A0A0E9PLX5</accession>
<reference evidence="1" key="1">
    <citation type="submission" date="2014-11" db="EMBL/GenBank/DDBJ databases">
        <authorList>
            <person name="Amaro Gonzalez C."/>
        </authorList>
    </citation>
    <scope>NUCLEOTIDE SEQUENCE</scope>
</reference>
<name>A0A0E9PLX5_ANGAN</name>
<dbReference type="AlphaFoldDB" id="A0A0E9PLX5"/>
<proteinExistence type="predicted"/>
<protein>
    <submittedName>
        <fullName evidence="1">Uncharacterized protein</fullName>
    </submittedName>
</protein>